<dbReference type="GO" id="GO:0005737">
    <property type="term" value="C:cytoplasm"/>
    <property type="evidence" value="ECO:0000318"/>
    <property type="project" value="GO_Central"/>
</dbReference>
<comment type="catalytic activity">
    <reaction evidence="1">
        <text>S-ubiquitinyl-[E2 ubiquitin-conjugating enzyme]-L-cysteine + [acceptor protein]-L-lysine = [E2 ubiquitin-conjugating enzyme]-L-cysteine + N(6)-ubiquitinyl-[acceptor protein]-L-lysine.</text>
        <dbReference type="EC" id="2.3.2.27"/>
    </reaction>
</comment>
<evidence type="ECO:0000256" key="8">
    <source>
        <dbReference type="PROSITE-ProRule" id="PRU00175"/>
    </source>
</evidence>
<dbReference type="FunFam" id="3.30.40.10:FF:000022">
    <property type="entry name" value="E3 ubiquitin-protein ligase RING1-like"/>
    <property type="match status" value="1"/>
</dbReference>
<keyword evidence="6" id="KW-0833">Ubl conjugation pathway</keyword>
<reference evidence="12" key="1">
    <citation type="journal article" date="2010" name="Nat. Biotechnol.">
        <title>Draft genome sequence of the oilseed species Ricinus communis.</title>
        <authorList>
            <person name="Chan A.P."/>
            <person name="Crabtree J."/>
            <person name="Zhao Q."/>
            <person name="Lorenzi H."/>
            <person name="Orvis J."/>
            <person name="Puiu D."/>
            <person name="Melake-Berhan A."/>
            <person name="Jones K.M."/>
            <person name="Redman J."/>
            <person name="Chen G."/>
            <person name="Cahoon E.B."/>
            <person name="Gedil M."/>
            <person name="Stanke M."/>
            <person name="Haas B.J."/>
            <person name="Wortman J.R."/>
            <person name="Fraser-Liggett C.M."/>
            <person name="Ravel J."/>
            <person name="Rabinowicz P.D."/>
        </authorList>
    </citation>
    <scope>NUCLEOTIDE SEQUENCE [LARGE SCALE GENOMIC DNA]</scope>
    <source>
        <strain evidence="12">cv. Hale</strain>
    </source>
</reference>
<dbReference type="PROSITE" id="PS50089">
    <property type="entry name" value="ZF_RING_2"/>
    <property type="match status" value="1"/>
</dbReference>
<keyword evidence="4" id="KW-0479">Metal-binding</keyword>
<dbReference type="PANTHER" id="PTHR15710">
    <property type="entry name" value="E3 UBIQUITIN-PROTEIN LIGASE PRAJA"/>
    <property type="match status" value="1"/>
</dbReference>
<keyword evidence="5 8" id="KW-0863">Zinc-finger</keyword>
<feature type="compositionally biased region" description="Basic and acidic residues" evidence="9">
    <location>
        <begin position="321"/>
        <end position="335"/>
    </location>
</feature>
<dbReference type="InterPro" id="IPR001841">
    <property type="entry name" value="Znf_RING"/>
</dbReference>
<proteinExistence type="predicted"/>
<feature type="region of interest" description="Disordered" evidence="9">
    <location>
        <begin position="297"/>
        <end position="335"/>
    </location>
</feature>
<accession>B9T010</accession>
<dbReference type="Pfam" id="PF13639">
    <property type="entry name" value="zf-RING_2"/>
    <property type="match status" value="1"/>
</dbReference>
<feature type="domain" description="RING-type" evidence="10">
    <location>
        <begin position="187"/>
        <end position="228"/>
    </location>
</feature>
<evidence type="ECO:0000256" key="7">
    <source>
        <dbReference type="ARBA" id="ARBA00022833"/>
    </source>
</evidence>
<dbReference type="EMBL" id="EQ974292">
    <property type="protein sequence ID" value="EEF30815.1"/>
    <property type="molecule type" value="Genomic_DNA"/>
</dbReference>
<dbReference type="GO" id="GO:0061630">
    <property type="term" value="F:ubiquitin protein ligase activity"/>
    <property type="evidence" value="ECO:0000318"/>
    <property type="project" value="GO_Central"/>
</dbReference>
<evidence type="ECO:0000256" key="4">
    <source>
        <dbReference type="ARBA" id="ARBA00022723"/>
    </source>
</evidence>
<dbReference type="Gene3D" id="3.30.40.10">
    <property type="entry name" value="Zinc/RING finger domain, C3HC4 (zinc finger)"/>
    <property type="match status" value="1"/>
</dbReference>
<dbReference type="InParanoid" id="B9T010"/>
<keyword evidence="3" id="KW-0808">Transferase</keyword>
<dbReference type="AlphaFoldDB" id="B9T010"/>
<evidence type="ECO:0000256" key="2">
    <source>
        <dbReference type="ARBA" id="ARBA00012483"/>
    </source>
</evidence>
<dbReference type="SMART" id="SM00184">
    <property type="entry name" value="RING"/>
    <property type="match status" value="1"/>
</dbReference>
<sequence length="335" mass="36490">MSSPPTTPYWCYRCSRFVQASWRRQEQEEEITCPDCASGFLEQLEIQENAAAAADAGRRFHSPSASSAAMLMVGTLPAADNNSLRRTRRNAGDRSPINPVILLRGGGGGESDSGLELYYDDGSGSGLIPLPPSMREFLLGSGFDRLLDQIEINGLVRYEQPPASKSAIESMPTVIINEMHTSTESHCAVCKEAFELDSEAREMPCKHIYHNECILPWLSIRNSCPVCRHELPADGDVNEENHNNDNNSNEAAVGLTIWRLPGGGYAVGRFSDQLPVVYTEMDGGFNSGGLPRRISWGPRGDGGGGGRGGVGGGNVKKKKMKYEQEAVARARDLKR</sequence>
<dbReference type="PANTHER" id="PTHR15710:SF212">
    <property type="entry name" value="RING-TYPE E3 UBIQUITIN TRANSFERASE"/>
    <property type="match status" value="1"/>
</dbReference>
<evidence type="ECO:0000259" key="10">
    <source>
        <dbReference type="PROSITE" id="PS50089"/>
    </source>
</evidence>
<evidence type="ECO:0000256" key="3">
    <source>
        <dbReference type="ARBA" id="ARBA00022679"/>
    </source>
</evidence>
<dbReference type="InterPro" id="IPR013083">
    <property type="entry name" value="Znf_RING/FYVE/PHD"/>
</dbReference>
<evidence type="ECO:0000256" key="9">
    <source>
        <dbReference type="SAM" id="MobiDB-lite"/>
    </source>
</evidence>
<dbReference type="Pfam" id="PF06547">
    <property type="entry name" value="DUF1117"/>
    <property type="match status" value="1"/>
</dbReference>
<dbReference type="CDD" id="cd16667">
    <property type="entry name" value="RING-H2_RNF126-like"/>
    <property type="match status" value="1"/>
</dbReference>
<feature type="compositionally biased region" description="Gly residues" evidence="9">
    <location>
        <begin position="299"/>
        <end position="314"/>
    </location>
</feature>
<name>B9T010_RICCO</name>
<dbReference type="EC" id="2.3.2.27" evidence="2"/>
<dbReference type="SUPFAM" id="SSF57850">
    <property type="entry name" value="RING/U-box"/>
    <property type="match status" value="1"/>
</dbReference>
<dbReference type="GO" id="GO:0016567">
    <property type="term" value="P:protein ubiquitination"/>
    <property type="evidence" value="ECO:0000318"/>
    <property type="project" value="GO_Central"/>
</dbReference>
<dbReference type="InterPro" id="IPR010543">
    <property type="entry name" value="DUF1117"/>
</dbReference>
<evidence type="ECO:0000313" key="11">
    <source>
        <dbReference type="EMBL" id="EEF30815.1"/>
    </source>
</evidence>
<evidence type="ECO:0000256" key="5">
    <source>
        <dbReference type="ARBA" id="ARBA00022771"/>
    </source>
</evidence>
<organism evidence="11 12">
    <name type="scientific">Ricinus communis</name>
    <name type="common">Castor bean</name>
    <dbReference type="NCBI Taxonomy" id="3988"/>
    <lineage>
        <taxon>Eukaryota</taxon>
        <taxon>Viridiplantae</taxon>
        <taxon>Streptophyta</taxon>
        <taxon>Embryophyta</taxon>
        <taxon>Tracheophyta</taxon>
        <taxon>Spermatophyta</taxon>
        <taxon>Magnoliopsida</taxon>
        <taxon>eudicotyledons</taxon>
        <taxon>Gunneridae</taxon>
        <taxon>Pentapetalae</taxon>
        <taxon>rosids</taxon>
        <taxon>fabids</taxon>
        <taxon>Malpighiales</taxon>
        <taxon>Euphorbiaceae</taxon>
        <taxon>Acalyphoideae</taxon>
        <taxon>Acalypheae</taxon>
        <taxon>Ricinus</taxon>
    </lineage>
</organism>
<evidence type="ECO:0000256" key="6">
    <source>
        <dbReference type="ARBA" id="ARBA00022786"/>
    </source>
</evidence>
<feature type="region of interest" description="Disordered" evidence="9">
    <location>
        <begin position="86"/>
        <end position="105"/>
    </location>
</feature>
<dbReference type="InterPro" id="IPR039525">
    <property type="entry name" value="RNF126-like_zinc-ribbon"/>
</dbReference>
<keyword evidence="12" id="KW-1185">Reference proteome</keyword>
<keyword evidence="7" id="KW-0862">Zinc</keyword>
<dbReference type="eggNOG" id="KOG0800">
    <property type="taxonomic scope" value="Eukaryota"/>
</dbReference>
<gene>
    <name evidence="11" type="ORF">RCOM_0040730</name>
</gene>
<dbReference type="Pfam" id="PF14369">
    <property type="entry name" value="Zn_ribbon_19"/>
    <property type="match status" value="1"/>
</dbReference>
<dbReference type="GO" id="GO:0008270">
    <property type="term" value="F:zinc ion binding"/>
    <property type="evidence" value="ECO:0007669"/>
    <property type="project" value="UniProtKB-KW"/>
</dbReference>
<evidence type="ECO:0000256" key="1">
    <source>
        <dbReference type="ARBA" id="ARBA00000900"/>
    </source>
</evidence>
<protein>
    <recommendedName>
        <fullName evidence="2">RING-type E3 ubiquitin transferase</fullName>
        <ecNumber evidence="2">2.3.2.27</ecNumber>
    </recommendedName>
</protein>
<dbReference type="Proteomes" id="UP000008311">
    <property type="component" value="Unassembled WGS sequence"/>
</dbReference>
<evidence type="ECO:0000313" key="12">
    <source>
        <dbReference type="Proteomes" id="UP000008311"/>
    </source>
</evidence>